<feature type="compositionally biased region" description="Basic and acidic residues" evidence="9">
    <location>
        <begin position="435"/>
        <end position="452"/>
    </location>
</feature>
<dbReference type="Pfam" id="PF10659">
    <property type="entry name" value="Trypan_glycop_C"/>
    <property type="match status" value="1"/>
</dbReference>
<feature type="compositionally biased region" description="Polar residues" evidence="9">
    <location>
        <begin position="391"/>
        <end position="407"/>
    </location>
</feature>
<evidence type="ECO:0000256" key="8">
    <source>
        <dbReference type="ARBA" id="ARBA00023288"/>
    </source>
</evidence>
<evidence type="ECO:0000256" key="7">
    <source>
        <dbReference type="ARBA" id="ARBA00023180"/>
    </source>
</evidence>
<accession>A0A1J0R9X1</accession>
<dbReference type="EMBL" id="KX700644">
    <property type="protein sequence ID" value="APD74600.1"/>
    <property type="molecule type" value="Genomic_DNA"/>
</dbReference>
<dbReference type="Gene3D" id="4.10.110.20">
    <property type="entry name" value="Variant surface glycoprotein MITAT 1.2, VSG 221, C-terminal domain"/>
    <property type="match status" value="1"/>
</dbReference>
<dbReference type="AlphaFoldDB" id="A0A1J0R9X1"/>
<keyword evidence="6" id="KW-0472">Membrane</keyword>
<evidence type="ECO:0000259" key="11">
    <source>
        <dbReference type="Pfam" id="PF10659"/>
    </source>
</evidence>
<dbReference type="GO" id="GO:0005886">
    <property type="term" value="C:plasma membrane"/>
    <property type="evidence" value="ECO:0007669"/>
    <property type="project" value="UniProtKB-SubCell"/>
</dbReference>
<keyword evidence="3" id="KW-1003">Cell membrane</keyword>
<feature type="chain" id="PRO_5012339589" evidence="10">
    <location>
        <begin position="25"/>
        <end position="524"/>
    </location>
</feature>
<sequence>MIPSTAVITAVVAIVCYLGTLTTASDVANLDNAHQFNTLCKLIRFPEAAVTLFASDADPEADYTDVLQLNMSVAPENWKTQLSVGKKGASTADIAKIFSLTTQEIDQTWQNHWDKWIEAHDAVKEPNKQPDTIKKFHLNKLDAAQHAQASMLIRKAAAAAEDLYIQAQALKEQTSKVTPATAKKTLTQAVYGPTATAAAYENSKAWTAYNNNRGTACDDTKATSAAATLLCLCAKAAADQVDEACFKTQTASSTWTTGSTNDLTTNFNEILGHCPKIGNFQLTSSILKQITNDIRQAIRINSNVGFLGAVVTSTCSGTSSHGVCVKHNSYTAETASHKGKVKWLDDLEDLAIKLDNQEQEIFIFNQIAAAIKTGRKSAFKTPQIMRAYTKPQPSRTVSSKTDTGDSTATKKKKEGAEEKCNKKDKGTECKTPCKWNDKAEDPKKRCTSSEKAKKNRKGRKRRNNKMEEQILKEKRNASKRKKEGDCTGNCKWDGKECRDFSFLANKKNSSDVFFPYAFGIIYIF</sequence>
<organism evidence="13">
    <name type="scientific">Trypanosoma brucei</name>
    <dbReference type="NCBI Taxonomy" id="5691"/>
    <lineage>
        <taxon>Eukaryota</taxon>
        <taxon>Discoba</taxon>
        <taxon>Euglenozoa</taxon>
        <taxon>Kinetoplastea</taxon>
        <taxon>Metakinetoplastina</taxon>
        <taxon>Trypanosomatida</taxon>
        <taxon>Trypanosomatidae</taxon>
        <taxon>Trypanosoma</taxon>
    </lineage>
</organism>
<reference evidence="13" key="1">
    <citation type="submission" date="2016-08" db="EMBL/GenBank/DDBJ databases">
        <title>VSG repertoire of Trypanosoma brucei EATRO 1125.</title>
        <authorList>
            <person name="Cross G.A."/>
        </authorList>
    </citation>
    <scope>NUCLEOTIDE SEQUENCE</scope>
    <source>
        <strain evidence="13">EATRO 1125</strain>
    </source>
</reference>
<dbReference type="InterPro" id="IPR019609">
    <property type="entry name" value="Variant_surf_glycoprt_trypan_C"/>
</dbReference>
<keyword evidence="5 10" id="KW-0732">Signal</keyword>
<evidence type="ECO:0000256" key="4">
    <source>
        <dbReference type="ARBA" id="ARBA00022622"/>
    </source>
</evidence>
<comment type="subcellular location">
    <subcellularLocation>
        <location evidence="2">Cell membrane</location>
        <topology evidence="2">Lipid-anchor</topology>
        <topology evidence="2">GPI-anchor</topology>
    </subcellularLocation>
</comment>
<proteinExistence type="predicted"/>
<evidence type="ECO:0000256" key="10">
    <source>
        <dbReference type="SAM" id="SignalP"/>
    </source>
</evidence>
<name>A0A1J0R9X1_9TRYP</name>
<evidence type="ECO:0000256" key="6">
    <source>
        <dbReference type="ARBA" id="ARBA00023136"/>
    </source>
</evidence>
<keyword evidence="4" id="KW-0336">GPI-anchor</keyword>
<dbReference type="VEuPathDB" id="TriTrypDB:Tb427_000444500"/>
<keyword evidence="8" id="KW-0449">Lipoprotein</keyword>
<dbReference type="InterPro" id="IPR025932">
    <property type="entry name" value="Trypano_VSG_B_N_dom"/>
</dbReference>
<dbReference type="VEuPathDB" id="TriTrypDB:Tb10.v4.0089"/>
<feature type="region of interest" description="Disordered" evidence="9">
    <location>
        <begin position="382"/>
        <end position="488"/>
    </location>
</feature>
<feature type="domain" description="Trypanosome variant surface glycoprotein C-terminal" evidence="11">
    <location>
        <begin position="420"/>
        <end position="508"/>
    </location>
</feature>
<feature type="compositionally biased region" description="Basic and acidic residues" evidence="9">
    <location>
        <begin position="464"/>
        <end position="476"/>
    </location>
</feature>
<feature type="domain" description="Trypanosome variant surface glycoprotein B-type N-terminal" evidence="12">
    <location>
        <begin position="20"/>
        <end position="372"/>
    </location>
</feature>
<evidence type="ECO:0000256" key="9">
    <source>
        <dbReference type="SAM" id="MobiDB-lite"/>
    </source>
</evidence>
<feature type="compositionally biased region" description="Basic residues" evidence="9">
    <location>
        <begin position="453"/>
        <end position="463"/>
    </location>
</feature>
<dbReference type="Pfam" id="PF13206">
    <property type="entry name" value="VSG_B"/>
    <property type="match status" value="1"/>
</dbReference>
<evidence type="ECO:0000259" key="12">
    <source>
        <dbReference type="Pfam" id="PF13206"/>
    </source>
</evidence>
<dbReference type="VEuPathDB" id="TriTrypDB:Tb1125.Tb10.v4.0089"/>
<feature type="signal peptide" evidence="10">
    <location>
        <begin position="1"/>
        <end position="24"/>
    </location>
</feature>
<dbReference type="GO" id="GO:0098552">
    <property type="term" value="C:side of membrane"/>
    <property type="evidence" value="ECO:0007669"/>
    <property type="project" value="UniProtKB-KW"/>
</dbReference>
<evidence type="ECO:0000256" key="1">
    <source>
        <dbReference type="ARBA" id="ARBA00002523"/>
    </source>
</evidence>
<protein>
    <submittedName>
        <fullName evidence="13">Variant surface glycoprotein 1125.4067</fullName>
    </submittedName>
</protein>
<evidence type="ECO:0000313" key="13">
    <source>
        <dbReference type="EMBL" id="APD74600.1"/>
    </source>
</evidence>
<feature type="compositionally biased region" description="Basic and acidic residues" evidence="9">
    <location>
        <begin position="414"/>
        <end position="428"/>
    </location>
</feature>
<evidence type="ECO:0000256" key="3">
    <source>
        <dbReference type="ARBA" id="ARBA00022475"/>
    </source>
</evidence>
<evidence type="ECO:0000256" key="5">
    <source>
        <dbReference type="ARBA" id="ARBA00022729"/>
    </source>
</evidence>
<comment type="function">
    <text evidence="1">VSG forms a coat on the surface of the parasite. The trypanosome evades the immune response of the host by expressing a series of antigenically distinct VSGs from an estimated 1000 VSG genes.</text>
</comment>
<evidence type="ECO:0000256" key="2">
    <source>
        <dbReference type="ARBA" id="ARBA00004609"/>
    </source>
</evidence>
<keyword evidence="7" id="KW-0325">Glycoprotein</keyword>